<comment type="similarity">
    <text evidence="1">Belongs to the LytR/CpsA/Psr (LCP) family.</text>
</comment>
<dbReference type="InterPro" id="IPR004474">
    <property type="entry name" value="LytR_CpsA_psr"/>
</dbReference>
<keyword evidence="5" id="KW-1185">Reference proteome</keyword>
<feature type="region of interest" description="Disordered" evidence="2">
    <location>
        <begin position="27"/>
        <end position="49"/>
    </location>
</feature>
<dbReference type="NCBIfam" id="TIGR00350">
    <property type="entry name" value="lytR_cpsA_psr"/>
    <property type="match status" value="1"/>
</dbReference>
<dbReference type="OrthoDB" id="9782542at2"/>
<name>A0A1D8GBA5_9FIRM</name>
<feature type="compositionally biased region" description="Polar residues" evidence="2">
    <location>
        <begin position="36"/>
        <end position="45"/>
    </location>
</feature>
<sequence length="322" mass="36655">MKGKVILILLLFIVLFLAGTYTYSFREPPGEKNTESQHTSPPSQEATEEKNNKVMNIALFGIDTGREKHEAAHSDAIMIVTVDHIYKKIKLSSLMRDTYVDIAGRGKTKLNMAYAIGGPELAVRTINENFNMDIQHYATVDFVGLSKIVDALDGVEVDIKRNEIQEINKYMEEVAKIKKEKPTPLQKPGKQLLNGNQAVAYARIRNVGEGDFDRSERQKNVLTALVQKIQERDISKYPQFAASLLPYVQTNMSGTDIIHLGVDLYKLGISDMDWYRFPLYGYCKGEIINKVWYLTTDLQVTSDHLYQYIYNDIKIEPLKSSF</sequence>
<organism evidence="4 5">
    <name type="scientific">Geosporobacter ferrireducens</name>
    <dbReference type="NCBI Taxonomy" id="1424294"/>
    <lineage>
        <taxon>Bacteria</taxon>
        <taxon>Bacillati</taxon>
        <taxon>Bacillota</taxon>
        <taxon>Clostridia</taxon>
        <taxon>Peptostreptococcales</taxon>
        <taxon>Thermotaleaceae</taxon>
        <taxon>Geosporobacter</taxon>
    </lineage>
</organism>
<dbReference type="InterPro" id="IPR050922">
    <property type="entry name" value="LytR/CpsA/Psr_CW_biosynth"/>
</dbReference>
<evidence type="ECO:0000259" key="3">
    <source>
        <dbReference type="Pfam" id="PF03816"/>
    </source>
</evidence>
<feature type="domain" description="Cell envelope-related transcriptional attenuator" evidence="3">
    <location>
        <begin position="73"/>
        <end position="230"/>
    </location>
</feature>
<evidence type="ECO:0000256" key="2">
    <source>
        <dbReference type="SAM" id="MobiDB-lite"/>
    </source>
</evidence>
<accession>A0A1D8GBA5</accession>
<dbReference type="AlphaFoldDB" id="A0A1D8GBA5"/>
<dbReference type="Gene3D" id="3.40.630.190">
    <property type="entry name" value="LCP protein"/>
    <property type="match status" value="1"/>
</dbReference>
<dbReference type="EMBL" id="CP017269">
    <property type="protein sequence ID" value="AOT68197.1"/>
    <property type="molecule type" value="Genomic_DNA"/>
</dbReference>
<dbReference type="STRING" id="1424294.Gferi_00510"/>
<evidence type="ECO:0000313" key="5">
    <source>
        <dbReference type="Proteomes" id="UP000095743"/>
    </source>
</evidence>
<dbReference type="RefSeq" id="WP_069973751.1">
    <property type="nucleotide sequence ID" value="NZ_CP017269.1"/>
</dbReference>
<evidence type="ECO:0000256" key="1">
    <source>
        <dbReference type="ARBA" id="ARBA00006068"/>
    </source>
</evidence>
<proteinExistence type="inferred from homology"/>
<dbReference type="Pfam" id="PF03816">
    <property type="entry name" value="LytR_cpsA_psr"/>
    <property type="match status" value="1"/>
</dbReference>
<protein>
    <recommendedName>
        <fullName evidence="3">Cell envelope-related transcriptional attenuator domain-containing protein</fullName>
    </recommendedName>
</protein>
<evidence type="ECO:0000313" key="4">
    <source>
        <dbReference type="EMBL" id="AOT68197.1"/>
    </source>
</evidence>
<dbReference type="Proteomes" id="UP000095743">
    <property type="component" value="Chromosome"/>
</dbReference>
<reference evidence="4 5" key="1">
    <citation type="submission" date="2016-09" db="EMBL/GenBank/DDBJ databases">
        <title>Genomic analysis reveals versatility of anaerobic energy metabolism of Geosporobacter ferrireducens IRF9 of phylum Firmicutes.</title>
        <authorList>
            <person name="Kim S.-J."/>
        </authorList>
    </citation>
    <scope>NUCLEOTIDE SEQUENCE [LARGE SCALE GENOMIC DNA]</scope>
    <source>
        <strain evidence="4 5">IRF9</strain>
    </source>
</reference>
<gene>
    <name evidence="4" type="ORF">Gferi_00510</name>
</gene>
<dbReference type="PANTHER" id="PTHR33392:SF6">
    <property type="entry name" value="POLYISOPRENYL-TEICHOIC ACID--PEPTIDOGLYCAN TEICHOIC ACID TRANSFERASE TAGU"/>
    <property type="match status" value="1"/>
</dbReference>
<dbReference type="KEGG" id="gfe:Gferi_00510"/>
<dbReference type="PANTHER" id="PTHR33392">
    <property type="entry name" value="POLYISOPRENYL-TEICHOIC ACID--PEPTIDOGLYCAN TEICHOIC ACID TRANSFERASE TAGU"/>
    <property type="match status" value="1"/>
</dbReference>